<protein>
    <submittedName>
        <fullName evidence="2">MOSC domain-containing protein YiiM</fullName>
    </submittedName>
</protein>
<evidence type="ECO:0000313" key="3">
    <source>
        <dbReference type="Proteomes" id="UP000199588"/>
    </source>
</evidence>
<dbReference type="PANTHER" id="PTHR30212:SF2">
    <property type="entry name" value="PROTEIN YIIM"/>
    <property type="match status" value="1"/>
</dbReference>
<dbReference type="PROSITE" id="PS51340">
    <property type="entry name" value="MOSC"/>
    <property type="match status" value="1"/>
</dbReference>
<dbReference type="SUPFAM" id="SSF50800">
    <property type="entry name" value="PK beta-barrel domain-like"/>
    <property type="match status" value="1"/>
</dbReference>
<dbReference type="Proteomes" id="UP000199588">
    <property type="component" value="Unassembled WGS sequence"/>
</dbReference>
<gene>
    <name evidence="2" type="ORF">SAMN02910354_02068</name>
</gene>
<evidence type="ECO:0000313" key="2">
    <source>
        <dbReference type="EMBL" id="SCY27095.1"/>
    </source>
</evidence>
<proteinExistence type="predicted"/>
<dbReference type="Pfam" id="PF03473">
    <property type="entry name" value="MOSC"/>
    <property type="match status" value="1"/>
</dbReference>
<accession>A0A1G5EJF4</accession>
<evidence type="ECO:0000259" key="1">
    <source>
        <dbReference type="PROSITE" id="PS51340"/>
    </source>
</evidence>
<feature type="domain" description="MOSC" evidence="1">
    <location>
        <begin position="29"/>
        <end position="166"/>
    </location>
</feature>
<keyword evidence="3" id="KW-1185">Reference proteome</keyword>
<name>A0A1G5EJF4_9PAST</name>
<comment type="caution">
    <text evidence="2">The sequence shown here is derived from an EMBL/GenBank/DDBJ whole genome shotgun (WGS) entry which is preliminary data.</text>
</comment>
<dbReference type="EMBL" id="FMUQ01000022">
    <property type="protein sequence ID" value="SCY27095.1"/>
    <property type="molecule type" value="Genomic_DNA"/>
</dbReference>
<dbReference type="InterPro" id="IPR052353">
    <property type="entry name" value="Benzoxazolinone_Detox_Enz"/>
</dbReference>
<dbReference type="InterPro" id="IPR011037">
    <property type="entry name" value="Pyrv_Knase-like_insert_dom_sf"/>
</dbReference>
<organism evidence="2 3">
    <name type="scientific">Basfia succiniciproducens</name>
    <dbReference type="NCBI Taxonomy" id="653940"/>
    <lineage>
        <taxon>Bacteria</taxon>
        <taxon>Pseudomonadati</taxon>
        <taxon>Pseudomonadota</taxon>
        <taxon>Gammaproteobacteria</taxon>
        <taxon>Pasteurellales</taxon>
        <taxon>Pasteurellaceae</taxon>
        <taxon>Basfia</taxon>
    </lineage>
</organism>
<dbReference type="RefSeq" id="WP_090656753.1">
    <property type="nucleotide sequence ID" value="NZ_CP015031.1"/>
</dbReference>
<dbReference type="PANTHER" id="PTHR30212">
    <property type="entry name" value="PROTEIN YIIM"/>
    <property type="match status" value="1"/>
</dbReference>
<dbReference type="Gene3D" id="2.40.33.20">
    <property type="entry name" value="PK beta-barrel domain-like"/>
    <property type="match status" value="1"/>
</dbReference>
<dbReference type="InterPro" id="IPR005302">
    <property type="entry name" value="MoCF_Sase_C"/>
</dbReference>
<sequence length="233" mass="25709">MSHILAVKVAQVETLSLADGSNIETAIRKKAVDKVRVHQLGAEGNDVGDKKHHGGVDKALFFMAQKSLEKLTALLKLDYDYLQDSRFGENFVVSESDENSVCIGDQYRIGSALVEVCQPRKPCNTLSKNTEVPETRKTVVETGLVGWYVRVLENGVIARGDKLELVKRPYPEMTVALVHGLLSQPAKNLDKTVLDKAIACAPLAEGYKKTLYKQAEKLAQQSSESAFFNTPEF</sequence>
<reference evidence="2 3" key="1">
    <citation type="submission" date="2016-10" db="EMBL/GenBank/DDBJ databases">
        <authorList>
            <person name="Varghese N."/>
            <person name="Submissions S."/>
        </authorList>
    </citation>
    <scope>NUCLEOTIDE SEQUENCE [LARGE SCALE GENOMIC DNA]</scope>
    <source>
        <strain evidence="2 3">DSM 22022</strain>
    </source>
</reference>